<proteinExistence type="predicted"/>
<evidence type="ECO:0000256" key="2">
    <source>
        <dbReference type="ARBA" id="ARBA00022692"/>
    </source>
</evidence>
<evidence type="ECO:0000259" key="6">
    <source>
        <dbReference type="Pfam" id="PF23122"/>
    </source>
</evidence>
<reference evidence="7 8" key="1">
    <citation type="journal article" date="2021" name="J. Hered.">
        <title>A chromosome-level genome assembly of the parasitoid wasp, Cotesia glomerata (Hymenoptera: Braconidae).</title>
        <authorList>
            <person name="Pinto B.J."/>
            <person name="Weis J.J."/>
            <person name="Gamble T."/>
            <person name="Ode P.J."/>
            <person name="Paul R."/>
            <person name="Zaspel J.M."/>
        </authorList>
    </citation>
    <scope>NUCLEOTIDE SEQUENCE [LARGE SCALE GENOMIC DNA]</scope>
    <source>
        <strain evidence="7">CgM1</strain>
    </source>
</reference>
<evidence type="ECO:0000313" key="7">
    <source>
        <dbReference type="EMBL" id="KAH0555250.1"/>
    </source>
</evidence>
<evidence type="ECO:0000256" key="1">
    <source>
        <dbReference type="ARBA" id="ARBA00004479"/>
    </source>
</evidence>
<comment type="subcellular location">
    <subcellularLocation>
        <location evidence="1">Membrane</location>
        <topology evidence="1">Single-pass type I membrane protein</topology>
    </subcellularLocation>
</comment>
<evidence type="ECO:0000256" key="5">
    <source>
        <dbReference type="ARBA" id="ARBA00023180"/>
    </source>
</evidence>
<feature type="domain" description="T-cell immunomodulatory protein TIP C2" evidence="6">
    <location>
        <begin position="41"/>
        <end position="131"/>
    </location>
</feature>
<dbReference type="PANTHER" id="PTHR13412">
    <property type="entry name" value="T-CELL IMMUNOMODULATORY PROTEIN HOMOLOG"/>
    <property type="match status" value="1"/>
</dbReference>
<evidence type="ECO:0000256" key="4">
    <source>
        <dbReference type="ARBA" id="ARBA00023136"/>
    </source>
</evidence>
<name>A0AAV7ISU8_COTGL</name>
<keyword evidence="5" id="KW-0325">Glycoprotein</keyword>
<dbReference type="GO" id="GO:0005886">
    <property type="term" value="C:plasma membrane"/>
    <property type="evidence" value="ECO:0007669"/>
    <property type="project" value="TreeGrafter"/>
</dbReference>
<sequence length="138" mass="15865">MESWMLYWWNMKRLLDSTTLGLSKTAWTTIRTLLRKKKRTYDTNLPGPSIAYDSTTEEGYSQEAIAPQLPHFSKKSARFSLNLPYTTFELGHTSNSIERLTIGVTGKYSEWQQIIPNSQMMVSPTQYAKQANGKLNYS</sequence>
<protein>
    <recommendedName>
        <fullName evidence="6">T-cell immunomodulatory protein TIP C2 domain-containing protein</fullName>
    </recommendedName>
</protein>
<gene>
    <name evidence="7" type="ORF">KQX54_016409</name>
</gene>
<dbReference type="AlphaFoldDB" id="A0AAV7ISU8"/>
<evidence type="ECO:0000313" key="8">
    <source>
        <dbReference type="Proteomes" id="UP000826195"/>
    </source>
</evidence>
<accession>A0AAV7ISU8</accession>
<dbReference type="InterPro" id="IPR024881">
    <property type="entry name" value="Tip"/>
</dbReference>
<keyword evidence="2" id="KW-0812">Transmembrane</keyword>
<keyword evidence="4" id="KW-0472">Membrane</keyword>
<evidence type="ECO:0000256" key="3">
    <source>
        <dbReference type="ARBA" id="ARBA00022989"/>
    </source>
</evidence>
<dbReference type="Pfam" id="PF23122">
    <property type="entry name" value="C2_ITFG1"/>
    <property type="match status" value="1"/>
</dbReference>
<comment type="caution">
    <text evidence="7">The sequence shown here is derived from an EMBL/GenBank/DDBJ whole genome shotgun (WGS) entry which is preliminary data.</text>
</comment>
<keyword evidence="8" id="KW-1185">Reference proteome</keyword>
<keyword evidence="3" id="KW-1133">Transmembrane helix</keyword>
<dbReference type="EMBL" id="JAHXZJ010001119">
    <property type="protein sequence ID" value="KAH0555250.1"/>
    <property type="molecule type" value="Genomic_DNA"/>
</dbReference>
<dbReference type="PANTHER" id="PTHR13412:SF0">
    <property type="entry name" value="T-CELL IMMUNOMODULATORY PROTEIN"/>
    <property type="match status" value="1"/>
</dbReference>
<dbReference type="Proteomes" id="UP000826195">
    <property type="component" value="Unassembled WGS sequence"/>
</dbReference>
<organism evidence="7 8">
    <name type="scientific">Cotesia glomerata</name>
    <name type="common">Lepidopteran parasitic wasp</name>
    <name type="synonym">Apanteles glomeratus</name>
    <dbReference type="NCBI Taxonomy" id="32391"/>
    <lineage>
        <taxon>Eukaryota</taxon>
        <taxon>Metazoa</taxon>
        <taxon>Ecdysozoa</taxon>
        <taxon>Arthropoda</taxon>
        <taxon>Hexapoda</taxon>
        <taxon>Insecta</taxon>
        <taxon>Pterygota</taxon>
        <taxon>Neoptera</taxon>
        <taxon>Endopterygota</taxon>
        <taxon>Hymenoptera</taxon>
        <taxon>Apocrita</taxon>
        <taxon>Ichneumonoidea</taxon>
        <taxon>Braconidae</taxon>
        <taxon>Microgastrinae</taxon>
        <taxon>Cotesia</taxon>
    </lineage>
</organism>
<dbReference type="InterPro" id="IPR057089">
    <property type="entry name" value="C2_TIP"/>
</dbReference>